<evidence type="ECO:0000256" key="1">
    <source>
        <dbReference type="ARBA" id="ARBA00004123"/>
    </source>
</evidence>
<evidence type="ECO:0000313" key="6">
    <source>
        <dbReference type="EMBL" id="JAI57030.1"/>
    </source>
</evidence>
<accession>A0A0P4VW07</accession>
<dbReference type="InterPro" id="IPR015943">
    <property type="entry name" value="WD40/YVTN_repeat-like_dom_sf"/>
</dbReference>
<evidence type="ECO:0000256" key="3">
    <source>
        <dbReference type="ARBA" id="ARBA00022737"/>
    </source>
</evidence>
<dbReference type="SMART" id="SM00320">
    <property type="entry name" value="WD40"/>
    <property type="match status" value="5"/>
</dbReference>
<dbReference type="AlphaFoldDB" id="A0A0P4VW07"/>
<keyword evidence="4" id="KW-0539">Nucleus</keyword>
<protein>
    <submittedName>
        <fullName evidence="6">Uncharacterized protein</fullName>
    </submittedName>
</protein>
<dbReference type="Pfam" id="PF00400">
    <property type="entry name" value="WD40"/>
    <property type="match status" value="2"/>
</dbReference>
<organism evidence="6">
    <name type="scientific">Scylla olivacea</name>
    <name type="common">Orange mud crab</name>
    <name type="synonym">Cancer olivacea</name>
    <dbReference type="NCBI Taxonomy" id="85551"/>
    <lineage>
        <taxon>Eukaryota</taxon>
        <taxon>Metazoa</taxon>
        <taxon>Ecdysozoa</taxon>
        <taxon>Arthropoda</taxon>
        <taxon>Crustacea</taxon>
        <taxon>Multicrustacea</taxon>
        <taxon>Malacostraca</taxon>
        <taxon>Eumalacostraca</taxon>
        <taxon>Eucarida</taxon>
        <taxon>Decapoda</taxon>
        <taxon>Pleocyemata</taxon>
        <taxon>Brachyura</taxon>
        <taxon>Eubrachyura</taxon>
        <taxon>Portunoidea</taxon>
        <taxon>Portunidae</taxon>
        <taxon>Portuninae</taxon>
        <taxon>Scylla</taxon>
    </lineage>
</organism>
<feature type="repeat" description="WD" evidence="5">
    <location>
        <begin position="195"/>
        <end position="237"/>
    </location>
</feature>
<dbReference type="SUPFAM" id="SSF50978">
    <property type="entry name" value="WD40 repeat-like"/>
    <property type="match status" value="1"/>
</dbReference>
<dbReference type="PROSITE" id="PS00678">
    <property type="entry name" value="WD_REPEATS_1"/>
    <property type="match status" value="1"/>
</dbReference>
<feature type="repeat" description="WD" evidence="5">
    <location>
        <begin position="239"/>
        <end position="272"/>
    </location>
</feature>
<keyword evidence="3" id="KW-0677">Repeat</keyword>
<evidence type="ECO:0000256" key="2">
    <source>
        <dbReference type="ARBA" id="ARBA00022574"/>
    </source>
</evidence>
<dbReference type="PANTHER" id="PTHR22652">
    <property type="entry name" value="NUCLEOPORIN NUP43"/>
    <property type="match status" value="1"/>
</dbReference>
<keyword evidence="2 5" id="KW-0853">WD repeat</keyword>
<dbReference type="InterPro" id="IPR001680">
    <property type="entry name" value="WD40_rpt"/>
</dbReference>
<dbReference type="GO" id="GO:0031080">
    <property type="term" value="C:nuclear pore outer ring"/>
    <property type="evidence" value="ECO:0007669"/>
    <property type="project" value="TreeGrafter"/>
</dbReference>
<evidence type="ECO:0000256" key="4">
    <source>
        <dbReference type="ARBA" id="ARBA00023242"/>
    </source>
</evidence>
<reference evidence="6" key="1">
    <citation type="submission" date="2015-09" db="EMBL/GenBank/DDBJ databases">
        <title>Scylla olivacea transcriptome.</title>
        <authorList>
            <person name="Ikhwanuddin M."/>
        </authorList>
    </citation>
    <scope>NUCLEOTIDE SEQUENCE</scope>
</reference>
<comment type="subcellular location">
    <subcellularLocation>
        <location evidence="1">Nucleus</location>
    </subcellularLocation>
</comment>
<dbReference type="Gene3D" id="2.130.10.10">
    <property type="entry name" value="YVTN repeat-like/Quinoprotein amine dehydrogenase"/>
    <property type="match status" value="1"/>
</dbReference>
<dbReference type="EMBL" id="GDRN01109775">
    <property type="protein sequence ID" value="JAI57030.1"/>
    <property type="molecule type" value="Transcribed_RNA"/>
</dbReference>
<dbReference type="PROSITE" id="PS50082">
    <property type="entry name" value="WD_REPEATS_2"/>
    <property type="match status" value="2"/>
</dbReference>
<evidence type="ECO:0000256" key="5">
    <source>
        <dbReference type="PROSITE-ProRule" id="PRU00221"/>
    </source>
</evidence>
<sequence length="355" mass="38234">MAGSKLRRYVGQKVSVVRWRPPATHYGDTDTFLTGTWNDPENTVGVWRTPESDDDPVPISSLPHQGDVSDIQYVTRDSFMVGSSTGAVRLYRHSAEGDLEAVNCWDKVHAFTTGPAPCTSLACSGEQIASVGEDGKLVIINPNQKKPARVLEGMGGCSLYAVMFVRTHEVLTSSMQGHLKLWDLRASQTAKGLLFSPDQVAVCNLAGHPTQQHLVAAGGEDGTLALWDMRNTAHPFTIIAAHNGPVCQVQFHPVAPEHLFTCGMDGQLLHWDASASAKPSHLSYKGTQDLSGGSVTVWLGSEVSRGATDTTCILQSPLPINSLDVEGATLIAGSDNEAIYVLGQLLKKRIDDMVY</sequence>
<proteinExistence type="predicted"/>
<dbReference type="InterPro" id="IPR036322">
    <property type="entry name" value="WD40_repeat_dom_sf"/>
</dbReference>
<dbReference type="PANTHER" id="PTHR22652:SF0">
    <property type="entry name" value="NUCLEOPORIN NUP43"/>
    <property type="match status" value="1"/>
</dbReference>
<dbReference type="InterPro" id="IPR019775">
    <property type="entry name" value="WD40_repeat_CS"/>
</dbReference>
<name>A0A0P4VW07_SCYOL</name>